<dbReference type="EMBL" id="FQWZ01000004">
    <property type="protein sequence ID" value="SHG91830.1"/>
    <property type="molecule type" value="Genomic_DNA"/>
</dbReference>
<reference evidence="1 2" key="1">
    <citation type="submission" date="2016-11" db="EMBL/GenBank/DDBJ databases">
        <authorList>
            <person name="Jaros S."/>
            <person name="Januszkiewicz K."/>
            <person name="Wedrychowicz H."/>
        </authorList>
    </citation>
    <scope>NUCLEOTIDE SEQUENCE [LARGE SCALE GENOMIC DNA]</scope>
    <source>
        <strain evidence="1 2">CGMCC 1.7049</strain>
    </source>
</reference>
<protein>
    <submittedName>
        <fullName evidence="1">Uncharacterized protein</fullName>
    </submittedName>
</protein>
<proteinExistence type="predicted"/>
<sequence>MSHDAPYEIHMFAAVARMAADGRYPAGEQHPLLVFVRQAPGTEHDFDTAEDIANRNGWTDVDFTKAGTLPDDAGENHVEPFHGCYMDAVDKGEAILVYDTPVKPAPPKKSA</sequence>
<name>A0A1M5NQP2_9GAMM</name>
<evidence type="ECO:0000313" key="2">
    <source>
        <dbReference type="Proteomes" id="UP000199758"/>
    </source>
</evidence>
<dbReference type="RefSeq" id="WP_072896741.1">
    <property type="nucleotide sequence ID" value="NZ_FQWZ01000004.1"/>
</dbReference>
<evidence type="ECO:0000313" key="1">
    <source>
        <dbReference type="EMBL" id="SHG91830.1"/>
    </source>
</evidence>
<gene>
    <name evidence="1" type="ORF">SAMN04488068_1814</name>
</gene>
<keyword evidence="2" id="KW-1185">Reference proteome</keyword>
<accession>A0A1M5NQP2</accession>
<dbReference type="Proteomes" id="UP000199758">
    <property type="component" value="Unassembled WGS sequence"/>
</dbReference>
<dbReference type="OrthoDB" id="7063873at2"/>
<organism evidence="1 2">
    <name type="scientific">Hydrocarboniphaga daqingensis</name>
    <dbReference type="NCBI Taxonomy" id="490188"/>
    <lineage>
        <taxon>Bacteria</taxon>
        <taxon>Pseudomonadati</taxon>
        <taxon>Pseudomonadota</taxon>
        <taxon>Gammaproteobacteria</taxon>
        <taxon>Nevskiales</taxon>
        <taxon>Nevskiaceae</taxon>
        <taxon>Hydrocarboniphaga</taxon>
    </lineage>
</organism>
<dbReference type="AlphaFoldDB" id="A0A1M5NQP2"/>